<dbReference type="Pfam" id="PF10979">
    <property type="entry name" value="DUF2786"/>
    <property type="match status" value="1"/>
</dbReference>
<evidence type="ECO:0000313" key="2">
    <source>
        <dbReference type="EMBL" id="SDL55725.1"/>
    </source>
</evidence>
<evidence type="ECO:0000259" key="1">
    <source>
        <dbReference type="Pfam" id="PF10979"/>
    </source>
</evidence>
<feature type="domain" description="DUF2786" evidence="1">
    <location>
        <begin position="6"/>
        <end position="41"/>
    </location>
</feature>
<gene>
    <name evidence="2" type="ORF">SAMN04488242_1940</name>
</gene>
<dbReference type="AlphaFoldDB" id="A0A1G9L293"/>
<dbReference type="Proteomes" id="UP000199475">
    <property type="component" value="Unassembled WGS sequence"/>
</dbReference>
<evidence type="ECO:0000313" key="3">
    <source>
        <dbReference type="Proteomes" id="UP000199475"/>
    </source>
</evidence>
<dbReference type="InterPro" id="IPR024498">
    <property type="entry name" value="DUF2786"/>
</dbReference>
<proteinExistence type="predicted"/>
<dbReference type="EMBL" id="FNGP01000003">
    <property type="protein sequence ID" value="SDL55725.1"/>
    <property type="molecule type" value="Genomic_DNA"/>
</dbReference>
<name>A0A1G9L293_9ACTN</name>
<protein>
    <recommendedName>
        <fullName evidence="1">DUF2786 domain-containing protein</fullName>
    </recommendedName>
</protein>
<dbReference type="RefSeq" id="WP_093251459.1">
    <property type="nucleotide sequence ID" value="NZ_FNGP01000003.1"/>
</dbReference>
<dbReference type="OrthoDB" id="3508128at2"/>
<reference evidence="2 3" key="1">
    <citation type="submission" date="2016-10" db="EMBL/GenBank/DDBJ databases">
        <authorList>
            <person name="de Groot N.N."/>
        </authorList>
    </citation>
    <scope>NUCLEOTIDE SEQUENCE [LARGE SCALE GENOMIC DNA]</scope>
    <source>
        <strain evidence="2 3">CGMCC 1.9159</strain>
    </source>
</reference>
<accession>A0A1G9L293</accession>
<sequence>MSEYATKINALLAKAASTEHDAERDTFTEAAERLMVKWGIDDVMLSRAEQQARESAKVPIEQRAYRVEGTNGKLLAELVAATVAMGIGPVRALIDRSSNRWWCVGYTDDLARVELYVPHLVEQARHAWNRYLARTEFWNGTDRERAKRTFLATFGATVAARLEAMFRDAATTGLELALTRRTEEVHDELARLNPRLGRARRRTFYGPDVAAAARAAGQQASITAGALG</sequence>
<keyword evidence="3" id="KW-1185">Reference proteome</keyword>
<organism evidence="2 3">
    <name type="scientific">Tessaracoccus oleiagri</name>
    <dbReference type="NCBI Taxonomy" id="686624"/>
    <lineage>
        <taxon>Bacteria</taxon>
        <taxon>Bacillati</taxon>
        <taxon>Actinomycetota</taxon>
        <taxon>Actinomycetes</taxon>
        <taxon>Propionibacteriales</taxon>
        <taxon>Propionibacteriaceae</taxon>
        <taxon>Tessaracoccus</taxon>
    </lineage>
</organism>